<accession>A0A397JFC8</accession>
<dbReference type="AlphaFoldDB" id="A0A397JFC8"/>
<sequence length="267" mass="30813">MTKKYNVVIEVDKKENKKSFTAHSVTLSIKKLESYLIESKASWLKTPFFFVYHSIFDKTALIPILKRDDLKVEEIKIWDYVIKFLEAQLWDAIIQHSISPNEPITSLVLPARIISTLNLVSRIVSTLNSIPRTISTPKSKFSTKINEEHSAEFSSWIDRKSAIYSLLNIPYEFQLILRGSRDGHADNSKEGDLMETNDSFIFSLKKWNIQNSILSRVIDGCGALRILMIRVVTVLECWCGDDNVYYEKPIRTTSKTFSIVDYELFND</sequence>
<dbReference type="EMBL" id="PQFF01000083">
    <property type="protein sequence ID" value="RHZ83894.1"/>
    <property type="molecule type" value="Genomic_DNA"/>
</dbReference>
<proteinExistence type="predicted"/>
<gene>
    <name evidence="1" type="ORF">Glove_87g9</name>
</gene>
<dbReference type="OrthoDB" id="194443at2759"/>
<keyword evidence="2" id="KW-1185">Reference proteome</keyword>
<name>A0A397JFC8_9GLOM</name>
<reference evidence="1 2" key="1">
    <citation type="submission" date="2018-08" db="EMBL/GenBank/DDBJ databases">
        <title>Genome and evolution of the arbuscular mycorrhizal fungus Diversispora epigaea (formerly Glomus versiforme) and its bacterial endosymbionts.</title>
        <authorList>
            <person name="Sun X."/>
            <person name="Fei Z."/>
            <person name="Harrison M."/>
        </authorList>
    </citation>
    <scope>NUCLEOTIDE SEQUENCE [LARGE SCALE GENOMIC DNA]</scope>
    <source>
        <strain evidence="1 2">IT104</strain>
    </source>
</reference>
<evidence type="ECO:0000313" key="1">
    <source>
        <dbReference type="EMBL" id="RHZ83894.1"/>
    </source>
</evidence>
<organism evidence="1 2">
    <name type="scientific">Diversispora epigaea</name>
    <dbReference type="NCBI Taxonomy" id="1348612"/>
    <lineage>
        <taxon>Eukaryota</taxon>
        <taxon>Fungi</taxon>
        <taxon>Fungi incertae sedis</taxon>
        <taxon>Mucoromycota</taxon>
        <taxon>Glomeromycotina</taxon>
        <taxon>Glomeromycetes</taxon>
        <taxon>Diversisporales</taxon>
        <taxon>Diversisporaceae</taxon>
        <taxon>Diversispora</taxon>
    </lineage>
</organism>
<comment type="caution">
    <text evidence="1">The sequence shown here is derived from an EMBL/GenBank/DDBJ whole genome shotgun (WGS) entry which is preliminary data.</text>
</comment>
<evidence type="ECO:0000313" key="2">
    <source>
        <dbReference type="Proteomes" id="UP000266861"/>
    </source>
</evidence>
<dbReference type="Proteomes" id="UP000266861">
    <property type="component" value="Unassembled WGS sequence"/>
</dbReference>
<evidence type="ECO:0008006" key="3">
    <source>
        <dbReference type="Google" id="ProtNLM"/>
    </source>
</evidence>
<protein>
    <recommendedName>
        <fullName evidence="3">TLDc domain-containing protein</fullName>
    </recommendedName>
</protein>